<evidence type="ECO:0000256" key="1">
    <source>
        <dbReference type="SAM" id="MobiDB-lite"/>
    </source>
</evidence>
<organism evidence="2">
    <name type="scientific">Tanacetum cinerariifolium</name>
    <name type="common">Dalmatian daisy</name>
    <name type="synonym">Chrysanthemum cinerariifolium</name>
    <dbReference type="NCBI Taxonomy" id="118510"/>
    <lineage>
        <taxon>Eukaryota</taxon>
        <taxon>Viridiplantae</taxon>
        <taxon>Streptophyta</taxon>
        <taxon>Embryophyta</taxon>
        <taxon>Tracheophyta</taxon>
        <taxon>Spermatophyta</taxon>
        <taxon>Magnoliopsida</taxon>
        <taxon>eudicotyledons</taxon>
        <taxon>Gunneridae</taxon>
        <taxon>Pentapetalae</taxon>
        <taxon>asterids</taxon>
        <taxon>campanulids</taxon>
        <taxon>Asterales</taxon>
        <taxon>Asteraceae</taxon>
        <taxon>Asteroideae</taxon>
        <taxon>Anthemideae</taxon>
        <taxon>Anthemidinae</taxon>
        <taxon>Tanacetum</taxon>
    </lineage>
</organism>
<evidence type="ECO:0000313" key="2">
    <source>
        <dbReference type="EMBL" id="GFD53868.1"/>
    </source>
</evidence>
<sequence length="72" mass="7116">HQSAGATRGWPGAALGTAAGKSAGRRSAAGRAALVALPGSGHRAGCLAPPPCWQTGPLGSLFPCRRGAGLRW</sequence>
<comment type="caution">
    <text evidence="2">The sequence shown here is derived from an EMBL/GenBank/DDBJ whole genome shotgun (WGS) entry which is preliminary data.</text>
</comment>
<dbReference type="AlphaFoldDB" id="A0A699X7K2"/>
<protein>
    <submittedName>
        <fullName evidence="2">Uncharacterized protein</fullName>
    </submittedName>
</protein>
<feature type="non-terminal residue" evidence="2">
    <location>
        <position position="1"/>
    </location>
</feature>
<accession>A0A699X7K2</accession>
<proteinExistence type="predicted"/>
<reference evidence="2" key="1">
    <citation type="journal article" date="2019" name="Sci. Rep.">
        <title>Draft genome of Tanacetum cinerariifolium, the natural source of mosquito coil.</title>
        <authorList>
            <person name="Yamashiro T."/>
            <person name="Shiraishi A."/>
            <person name="Satake H."/>
            <person name="Nakayama K."/>
        </authorList>
    </citation>
    <scope>NUCLEOTIDE SEQUENCE</scope>
</reference>
<dbReference type="EMBL" id="BKCJ011799474">
    <property type="protein sequence ID" value="GFD53868.1"/>
    <property type="molecule type" value="Genomic_DNA"/>
</dbReference>
<gene>
    <name evidence="2" type="ORF">Tci_925837</name>
</gene>
<name>A0A699X7K2_TANCI</name>
<feature type="region of interest" description="Disordered" evidence="1">
    <location>
        <begin position="1"/>
        <end position="22"/>
    </location>
</feature>